<dbReference type="Gene3D" id="1.10.287.110">
    <property type="entry name" value="DnaJ domain"/>
    <property type="match status" value="1"/>
</dbReference>
<dbReference type="Pfam" id="PF01556">
    <property type="entry name" value="DnaJ_C"/>
    <property type="match status" value="1"/>
</dbReference>
<evidence type="ECO:0000256" key="6">
    <source>
        <dbReference type="ARBA" id="ARBA00023125"/>
    </source>
</evidence>
<evidence type="ECO:0000256" key="4">
    <source>
        <dbReference type="ARBA" id="ARBA00022771"/>
    </source>
</evidence>
<dbReference type="GO" id="GO:0051082">
    <property type="term" value="F:unfolded protein binding"/>
    <property type="evidence" value="ECO:0007669"/>
    <property type="project" value="InterPro"/>
</dbReference>
<dbReference type="RefSeq" id="WP_073373233.1">
    <property type="nucleotide sequence ID" value="NZ_FQXS01000002.1"/>
</dbReference>
<dbReference type="AlphaFoldDB" id="A0A1M5SX32"/>
<dbReference type="EMBL" id="FQXS01000002">
    <property type="protein sequence ID" value="SHH43121.1"/>
    <property type="molecule type" value="Genomic_DNA"/>
</dbReference>
<feature type="region of interest" description="Disordered" evidence="8">
    <location>
        <begin position="71"/>
        <end position="100"/>
    </location>
</feature>
<dbReference type="SUPFAM" id="SSF46565">
    <property type="entry name" value="Chaperone J-domain"/>
    <property type="match status" value="1"/>
</dbReference>
<proteinExistence type="predicted"/>
<evidence type="ECO:0000256" key="1">
    <source>
        <dbReference type="ARBA" id="ARBA00022490"/>
    </source>
</evidence>
<dbReference type="FunFam" id="2.60.260.20:FF:000008">
    <property type="entry name" value="Curved DNA-binding protein"/>
    <property type="match status" value="1"/>
</dbReference>
<dbReference type="CDD" id="cd10747">
    <property type="entry name" value="DnaJ_C"/>
    <property type="match status" value="1"/>
</dbReference>
<keyword evidence="7" id="KW-0143">Chaperone</keyword>
<dbReference type="PANTHER" id="PTHR43096">
    <property type="entry name" value="DNAJ HOMOLOG 1, MITOCHONDRIAL-RELATED"/>
    <property type="match status" value="1"/>
</dbReference>
<dbReference type="GO" id="GO:0008270">
    <property type="term" value="F:zinc ion binding"/>
    <property type="evidence" value="ECO:0007669"/>
    <property type="project" value="UniProtKB-KW"/>
</dbReference>
<organism evidence="10 11">
    <name type="scientific">Desulfofustis glycolicus DSM 9705</name>
    <dbReference type="NCBI Taxonomy" id="1121409"/>
    <lineage>
        <taxon>Bacteria</taxon>
        <taxon>Pseudomonadati</taxon>
        <taxon>Thermodesulfobacteriota</taxon>
        <taxon>Desulfobulbia</taxon>
        <taxon>Desulfobulbales</taxon>
        <taxon>Desulfocapsaceae</taxon>
        <taxon>Desulfofustis</taxon>
    </lineage>
</organism>
<keyword evidence="6 10" id="KW-0238">DNA-binding</keyword>
<dbReference type="STRING" id="1121409.SAMN02745124_00486"/>
<dbReference type="Pfam" id="PF00226">
    <property type="entry name" value="DnaJ"/>
    <property type="match status" value="1"/>
</dbReference>
<keyword evidence="4" id="KW-0863">Zinc-finger</keyword>
<keyword evidence="5" id="KW-0862">Zinc</keyword>
<dbReference type="Proteomes" id="UP000184139">
    <property type="component" value="Unassembled WGS sequence"/>
</dbReference>
<dbReference type="Gene3D" id="2.60.260.20">
    <property type="entry name" value="Urease metallochaperone UreE, N-terminal domain"/>
    <property type="match status" value="2"/>
</dbReference>
<evidence type="ECO:0000313" key="10">
    <source>
        <dbReference type="EMBL" id="SHH43121.1"/>
    </source>
</evidence>
<dbReference type="PRINTS" id="PR00625">
    <property type="entry name" value="JDOMAIN"/>
</dbReference>
<dbReference type="InterPro" id="IPR001623">
    <property type="entry name" value="DnaJ_domain"/>
</dbReference>
<dbReference type="PROSITE" id="PS00636">
    <property type="entry name" value="DNAJ_1"/>
    <property type="match status" value="1"/>
</dbReference>
<keyword evidence="2" id="KW-0479">Metal-binding</keyword>
<evidence type="ECO:0000256" key="5">
    <source>
        <dbReference type="ARBA" id="ARBA00022833"/>
    </source>
</evidence>
<evidence type="ECO:0000259" key="9">
    <source>
        <dbReference type="PROSITE" id="PS50076"/>
    </source>
</evidence>
<dbReference type="InterPro" id="IPR002939">
    <property type="entry name" value="DnaJ_C"/>
</dbReference>
<keyword evidence="1" id="KW-0963">Cytoplasm</keyword>
<dbReference type="SMART" id="SM00271">
    <property type="entry name" value="DnaJ"/>
    <property type="match status" value="1"/>
</dbReference>
<feature type="domain" description="J" evidence="9">
    <location>
        <begin position="5"/>
        <end position="69"/>
    </location>
</feature>
<evidence type="ECO:0000256" key="3">
    <source>
        <dbReference type="ARBA" id="ARBA00022737"/>
    </source>
</evidence>
<dbReference type="FunFam" id="2.60.260.20:FF:000005">
    <property type="entry name" value="Chaperone protein dnaJ 1, mitochondrial"/>
    <property type="match status" value="1"/>
</dbReference>
<evidence type="ECO:0000256" key="2">
    <source>
        <dbReference type="ARBA" id="ARBA00022723"/>
    </source>
</evidence>
<dbReference type="InterPro" id="IPR018253">
    <property type="entry name" value="DnaJ_domain_CS"/>
</dbReference>
<dbReference type="InterPro" id="IPR036869">
    <property type="entry name" value="J_dom_sf"/>
</dbReference>
<evidence type="ECO:0000256" key="7">
    <source>
        <dbReference type="ARBA" id="ARBA00023186"/>
    </source>
</evidence>
<dbReference type="SUPFAM" id="SSF49493">
    <property type="entry name" value="HSP40/DnaJ peptide-binding domain"/>
    <property type="match status" value="2"/>
</dbReference>
<protein>
    <submittedName>
        <fullName evidence="10">Curved DNA-binding protein</fullName>
    </submittedName>
</protein>
<dbReference type="GO" id="GO:0042026">
    <property type="term" value="P:protein refolding"/>
    <property type="evidence" value="ECO:0007669"/>
    <property type="project" value="TreeGrafter"/>
</dbReference>
<dbReference type="GO" id="GO:0003677">
    <property type="term" value="F:DNA binding"/>
    <property type="evidence" value="ECO:0007669"/>
    <property type="project" value="UniProtKB-KW"/>
</dbReference>
<dbReference type="CDD" id="cd06257">
    <property type="entry name" value="DnaJ"/>
    <property type="match status" value="1"/>
</dbReference>
<sequence>MEYMDYYQILGVSKNATADEIKRAYRKLARKHHPDVNKGVDAESRFKEINEAYEVLKDPEKKKLYDQYGKEWSSFRDQPPPGWQQSGRTGGGRSSRSYHFSGDGDFREAGDFSDFFQNLFGGGFSRGGGHHDFGFAADSEGRSHEAEITLSLRDAFHGGNRTISFQTFVGDGHGGMQPQTKTLQVKIPRGVTNDSVIRLAGQGEQGTGRGAAGDLLLRIKITPDPTFKVSGHDLHTIVAISPWEAALGAKIPVHTVDGQVSLTIPAGTQNNKRFRLKGKGMPKRSSGAGDIFVRVEIRIPTTLSDEERAAFEQLQKVSTFHPRRKHGQKAGYDEEI</sequence>
<dbReference type="PROSITE" id="PS50076">
    <property type="entry name" value="DNAJ_2"/>
    <property type="match status" value="1"/>
</dbReference>
<evidence type="ECO:0000256" key="8">
    <source>
        <dbReference type="SAM" id="MobiDB-lite"/>
    </source>
</evidence>
<reference evidence="10 11" key="1">
    <citation type="submission" date="2016-11" db="EMBL/GenBank/DDBJ databases">
        <authorList>
            <person name="Jaros S."/>
            <person name="Januszkiewicz K."/>
            <person name="Wedrychowicz H."/>
        </authorList>
    </citation>
    <scope>NUCLEOTIDE SEQUENCE [LARGE SCALE GENOMIC DNA]</scope>
    <source>
        <strain evidence="10 11">DSM 9705</strain>
    </source>
</reference>
<dbReference type="InterPro" id="IPR008971">
    <property type="entry name" value="HSP40/DnaJ_pept-bd"/>
</dbReference>
<dbReference type="GO" id="GO:0005737">
    <property type="term" value="C:cytoplasm"/>
    <property type="evidence" value="ECO:0007669"/>
    <property type="project" value="TreeGrafter"/>
</dbReference>
<keyword evidence="11" id="KW-1185">Reference proteome</keyword>
<name>A0A1M5SX32_9BACT</name>
<dbReference type="PANTHER" id="PTHR43096:SF52">
    <property type="entry name" value="DNAJ HOMOLOG 1, MITOCHONDRIAL-RELATED"/>
    <property type="match status" value="1"/>
</dbReference>
<dbReference type="OrthoDB" id="9779889at2"/>
<keyword evidence="3" id="KW-0677">Repeat</keyword>
<gene>
    <name evidence="10" type="ORF">SAMN02745124_00486</name>
</gene>
<accession>A0A1M5SX32</accession>
<evidence type="ECO:0000313" key="11">
    <source>
        <dbReference type="Proteomes" id="UP000184139"/>
    </source>
</evidence>